<reference evidence="11 12" key="2">
    <citation type="submission" date="2020-03" db="EMBL/GenBank/DDBJ databases">
        <authorList>
            <person name="Ichikawa N."/>
            <person name="Kimura A."/>
            <person name="Kitahashi Y."/>
            <person name="Uohara A."/>
        </authorList>
    </citation>
    <scope>NUCLEOTIDE SEQUENCE [LARGE SCALE GENOMIC DNA]</scope>
    <source>
        <strain evidence="11 12">NBRC 108638</strain>
    </source>
</reference>
<evidence type="ECO:0000256" key="4">
    <source>
        <dbReference type="ARBA" id="ARBA00022630"/>
    </source>
</evidence>
<proteinExistence type="predicted"/>
<dbReference type="EMBL" id="BLPG01000001">
    <property type="protein sequence ID" value="GFJ90417.1"/>
    <property type="molecule type" value="Genomic_DNA"/>
</dbReference>
<evidence type="ECO:0000256" key="9">
    <source>
        <dbReference type="ARBA" id="ARBA00031306"/>
    </source>
</evidence>
<accession>A0A6V8L8T8</accession>
<comment type="cofactor">
    <cofactor evidence="1">
        <name>Mg(2+)</name>
        <dbReference type="ChEBI" id="CHEBI:18420"/>
    </cofactor>
</comment>
<dbReference type="GO" id="GO:0016740">
    <property type="term" value="F:transferase activity"/>
    <property type="evidence" value="ECO:0007669"/>
    <property type="project" value="UniProtKB-KW"/>
</dbReference>
<keyword evidence="4" id="KW-0285">Flavoprotein</keyword>
<keyword evidence="5 11" id="KW-0808">Transferase</keyword>
<organism evidence="11 12">
    <name type="scientific">Phytohabitans rumicis</name>
    <dbReference type="NCBI Taxonomy" id="1076125"/>
    <lineage>
        <taxon>Bacteria</taxon>
        <taxon>Bacillati</taxon>
        <taxon>Actinomycetota</taxon>
        <taxon>Actinomycetes</taxon>
        <taxon>Micromonosporales</taxon>
        <taxon>Micromonosporaceae</taxon>
    </lineage>
</organism>
<evidence type="ECO:0000256" key="1">
    <source>
        <dbReference type="ARBA" id="ARBA00001946"/>
    </source>
</evidence>
<sequence length="303" mass="32427">MPLLENLPVGVDTAQWPVWSTTARLVVTDPAVLPTARRLVEAELLAVELACSRFREDSELRRLRPAAGRPVRVSLLLAELIEAALWAAEHSDGDVDPTVGAALYRLGYDRDFADLPAYRAELPIVVVPAPGWHQVKLEGQELTIPPAIKLDLGATAKAFTADRCARLVAERCGVGVLVSLGGDIATAGPEPDGGWRVLVQDGPDQPHCTIALAAGMALATSSTISRRWLADGRTLHHILDPRTCQPADPVWRTVTVAAEHCLEANMLSTAALVRGHHAPTSLHKPARLVTASGEVLTLNGWPA</sequence>
<protein>
    <recommendedName>
        <fullName evidence="3">FAD:protein FMN transferase</fullName>
        <ecNumber evidence="2">2.7.1.180</ecNumber>
    </recommendedName>
    <alternativeName>
        <fullName evidence="9">Flavin transferase</fullName>
    </alternativeName>
</protein>
<gene>
    <name evidence="11" type="primary">apbE_1</name>
    <name evidence="11" type="ORF">Prum_040590</name>
</gene>
<evidence type="ECO:0000256" key="6">
    <source>
        <dbReference type="ARBA" id="ARBA00022723"/>
    </source>
</evidence>
<evidence type="ECO:0000256" key="3">
    <source>
        <dbReference type="ARBA" id="ARBA00016337"/>
    </source>
</evidence>
<evidence type="ECO:0000256" key="5">
    <source>
        <dbReference type="ARBA" id="ARBA00022679"/>
    </source>
</evidence>
<dbReference type="RefSeq" id="WP_173077768.1">
    <property type="nucleotide sequence ID" value="NZ_BAABJB010000024.1"/>
</dbReference>
<keyword evidence="12" id="KW-1185">Reference proteome</keyword>
<comment type="catalytic activity">
    <reaction evidence="10">
        <text>L-threonyl-[protein] + FAD = FMN-L-threonyl-[protein] + AMP + H(+)</text>
        <dbReference type="Rhea" id="RHEA:36847"/>
        <dbReference type="Rhea" id="RHEA-COMP:11060"/>
        <dbReference type="Rhea" id="RHEA-COMP:11061"/>
        <dbReference type="ChEBI" id="CHEBI:15378"/>
        <dbReference type="ChEBI" id="CHEBI:30013"/>
        <dbReference type="ChEBI" id="CHEBI:57692"/>
        <dbReference type="ChEBI" id="CHEBI:74257"/>
        <dbReference type="ChEBI" id="CHEBI:456215"/>
        <dbReference type="EC" id="2.7.1.180"/>
    </reaction>
</comment>
<dbReference type="Pfam" id="PF02424">
    <property type="entry name" value="ApbE"/>
    <property type="match status" value="1"/>
</dbReference>
<keyword evidence="7" id="KW-0274">FAD</keyword>
<dbReference type="Gene3D" id="3.10.520.10">
    <property type="entry name" value="ApbE-like domains"/>
    <property type="match status" value="1"/>
</dbReference>
<evidence type="ECO:0000256" key="10">
    <source>
        <dbReference type="ARBA" id="ARBA00048540"/>
    </source>
</evidence>
<dbReference type="EC" id="2.7.1.180" evidence="2"/>
<dbReference type="SUPFAM" id="SSF143631">
    <property type="entry name" value="ApbE-like"/>
    <property type="match status" value="1"/>
</dbReference>
<keyword evidence="8" id="KW-0460">Magnesium</keyword>
<dbReference type="InterPro" id="IPR003374">
    <property type="entry name" value="ApbE-like_sf"/>
</dbReference>
<evidence type="ECO:0000313" key="11">
    <source>
        <dbReference type="EMBL" id="GFJ90417.1"/>
    </source>
</evidence>
<dbReference type="AlphaFoldDB" id="A0A6V8L8T8"/>
<keyword evidence="6" id="KW-0479">Metal-binding</keyword>
<evidence type="ECO:0000256" key="2">
    <source>
        <dbReference type="ARBA" id="ARBA00011955"/>
    </source>
</evidence>
<evidence type="ECO:0000256" key="8">
    <source>
        <dbReference type="ARBA" id="ARBA00022842"/>
    </source>
</evidence>
<dbReference type="PANTHER" id="PTHR30040:SF2">
    <property type="entry name" value="FAD:PROTEIN FMN TRANSFERASE"/>
    <property type="match status" value="1"/>
</dbReference>
<name>A0A6V8L8T8_9ACTN</name>
<dbReference type="PANTHER" id="PTHR30040">
    <property type="entry name" value="THIAMINE BIOSYNTHESIS LIPOPROTEIN APBE"/>
    <property type="match status" value="1"/>
</dbReference>
<reference evidence="11 12" key="1">
    <citation type="submission" date="2020-03" db="EMBL/GenBank/DDBJ databases">
        <title>Whole genome shotgun sequence of Phytohabitans rumicis NBRC 108638.</title>
        <authorList>
            <person name="Komaki H."/>
            <person name="Tamura T."/>
        </authorList>
    </citation>
    <scope>NUCLEOTIDE SEQUENCE [LARGE SCALE GENOMIC DNA]</scope>
    <source>
        <strain evidence="11 12">NBRC 108638</strain>
    </source>
</reference>
<evidence type="ECO:0000256" key="7">
    <source>
        <dbReference type="ARBA" id="ARBA00022827"/>
    </source>
</evidence>
<comment type="caution">
    <text evidence="11">The sequence shown here is derived from an EMBL/GenBank/DDBJ whole genome shotgun (WGS) entry which is preliminary data.</text>
</comment>
<dbReference type="GO" id="GO:0046872">
    <property type="term" value="F:metal ion binding"/>
    <property type="evidence" value="ECO:0007669"/>
    <property type="project" value="UniProtKB-KW"/>
</dbReference>
<dbReference type="InterPro" id="IPR024932">
    <property type="entry name" value="ApbE"/>
</dbReference>
<dbReference type="Proteomes" id="UP000482960">
    <property type="component" value="Unassembled WGS sequence"/>
</dbReference>
<evidence type="ECO:0000313" key="12">
    <source>
        <dbReference type="Proteomes" id="UP000482960"/>
    </source>
</evidence>